<dbReference type="SUPFAM" id="SSF53383">
    <property type="entry name" value="PLP-dependent transferases"/>
    <property type="match status" value="1"/>
</dbReference>
<dbReference type="GO" id="GO:0030170">
    <property type="term" value="F:pyridoxal phosphate binding"/>
    <property type="evidence" value="ECO:0007669"/>
    <property type="project" value="InterPro"/>
</dbReference>
<dbReference type="Gene3D" id="3.90.1150.170">
    <property type="match status" value="1"/>
</dbReference>
<comment type="cofactor">
    <cofactor evidence="1 7 8">
        <name>pyridoxal 5'-phosphate</name>
        <dbReference type="ChEBI" id="CHEBI:597326"/>
    </cofactor>
</comment>
<evidence type="ECO:0000256" key="7">
    <source>
        <dbReference type="PIRSR" id="PIRSR602129-50"/>
    </source>
</evidence>
<keyword evidence="6 8" id="KW-0456">Lyase</keyword>
<dbReference type="PROSITE" id="PS00392">
    <property type="entry name" value="DDC_GAD_HDC_YDC"/>
    <property type="match status" value="1"/>
</dbReference>
<dbReference type="Gene3D" id="3.40.640.10">
    <property type="entry name" value="Type I PLP-dependent aspartate aminotransferase-like (Major domain)"/>
    <property type="match status" value="1"/>
</dbReference>
<dbReference type="PANTHER" id="PTHR45677">
    <property type="entry name" value="GLUTAMATE DECARBOXYLASE-RELATED"/>
    <property type="match status" value="1"/>
</dbReference>
<dbReference type="Pfam" id="PF00282">
    <property type="entry name" value="Pyridoxal_deC"/>
    <property type="match status" value="1"/>
</dbReference>
<protein>
    <recommendedName>
        <fullName evidence="11">Glutamate decarboxylase 1-like</fullName>
    </recommendedName>
</protein>
<dbReference type="InterPro" id="IPR021115">
    <property type="entry name" value="Pyridoxal-P_BS"/>
</dbReference>
<evidence type="ECO:0000313" key="10">
    <source>
        <dbReference type="Proteomes" id="UP001356427"/>
    </source>
</evidence>
<evidence type="ECO:0000256" key="2">
    <source>
        <dbReference type="ARBA" id="ARBA00009533"/>
    </source>
</evidence>
<comment type="subunit">
    <text evidence="3">Homodimer.</text>
</comment>
<dbReference type="GO" id="GO:0005737">
    <property type="term" value="C:cytoplasm"/>
    <property type="evidence" value="ECO:0007669"/>
    <property type="project" value="TreeGrafter"/>
</dbReference>
<dbReference type="FunFam" id="3.40.640.10:FF:000016">
    <property type="entry name" value="Glutamate decarboxylase like 1"/>
    <property type="match status" value="1"/>
</dbReference>
<dbReference type="InterPro" id="IPR015424">
    <property type="entry name" value="PyrdxlP-dep_Trfase"/>
</dbReference>
<proteinExistence type="inferred from homology"/>
<organism evidence="9 10">
    <name type="scientific">Coregonus suidteri</name>
    <dbReference type="NCBI Taxonomy" id="861788"/>
    <lineage>
        <taxon>Eukaryota</taxon>
        <taxon>Metazoa</taxon>
        <taxon>Chordata</taxon>
        <taxon>Craniata</taxon>
        <taxon>Vertebrata</taxon>
        <taxon>Euteleostomi</taxon>
        <taxon>Actinopterygii</taxon>
        <taxon>Neopterygii</taxon>
        <taxon>Teleostei</taxon>
        <taxon>Protacanthopterygii</taxon>
        <taxon>Salmoniformes</taxon>
        <taxon>Salmonidae</taxon>
        <taxon>Coregoninae</taxon>
        <taxon>Coregonus</taxon>
    </lineage>
</organism>
<dbReference type="PANTHER" id="PTHR45677:SF14">
    <property type="entry name" value="GLUTAMATE DECARBOXYLASE 1-LIKE"/>
    <property type="match status" value="1"/>
</dbReference>
<dbReference type="Proteomes" id="UP001356427">
    <property type="component" value="Unassembled WGS sequence"/>
</dbReference>
<keyword evidence="4" id="KW-0210">Decarboxylase</keyword>
<evidence type="ECO:0000313" key="9">
    <source>
        <dbReference type="EMBL" id="KAK6310687.1"/>
    </source>
</evidence>
<feature type="modified residue" description="N6-(pyridoxal phosphate)lysine" evidence="7">
    <location>
        <position position="394"/>
    </location>
</feature>
<comment type="similarity">
    <text evidence="2 8">Belongs to the group II decarboxylase family.</text>
</comment>
<evidence type="ECO:0000256" key="4">
    <source>
        <dbReference type="ARBA" id="ARBA00022793"/>
    </source>
</evidence>
<dbReference type="InterPro" id="IPR002129">
    <property type="entry name" value="PyrdxlP-dep_de-COase"/>
</dbReference>
<keyword evidence="10" id="KW-1185">Reference proteome</keyword>
<dbReference type="AlphaFoldDB" id="A0AAN8R312"/>
<dbReference type="InterPro" id="IPR015421">
    <property type="entry name" value="PyrdxlP-dep_Trfase_major"/>
</dbReference>
<evidence type="ECO:0000256" key="6">
    <source>
        <dbReference type="ARBA" id="ARBA00023239"/>
    </source>
</evidence>
<reference evidence="9 10" key="1">
    <citation type="submission" date="2021-04" db="EMBL/GenBank/DDBJ databases">
        <authorList>
            <person name="De Guttry C."/>
            <person name="Zahm M."/>
            <person name="Klopp C."/>
            <person name="Cabau C."/>
            <person name="Louis A."/>
            <person name="Berthelot C."/>
            <person name="Parey E."/>
            <person name="Roest Crollius H."/>
            <person name="Montfort J."/>
            <person name="Robinson-Rechavi M."/>
            <person name="Bucao C."/>
            <person name="Bouchez O."/>
            <person name="Gislard M."/>
            <person name="Lluch J."/>
            <person name="Milhes M."/>
            <person name="Lampietro C."/>
            <person name="Lopez Roques C."/>
            <person name="Donnadieu C."/>
            <person name="Braasch I."/>
            <person name="Desvignes T."/>
            <person name="Postlethwait J."/>
            <person name="Bobe J."/>
            <person name="Wedekind C."/>
            <person name="Guiguen Y."/>
        </authorList>
    </citation>
    <scope>NUCLEOTIDE SEQUENCE [LARGE SCALE GENOMIC DNA]</scope>
    <source>
        <strain evidence="9">Cs_M1</strain>
        <tissue evidence="9">Blood</tissue>
    </source>
</reference>
<dbReference type="CDD" id="cd06450">
    <property type="entry name" value="DOPA_deC_like"/>
    <property type="match status" value="1"/>
</dbReference>
<evidence type="ECO:0000256" key="1">
    <source>
        <dbReference type="ARBA" id="ARBA00001933"/>
    </source>
</evidence>
<dbReference type="GO" id="GO:0004351">
    <property type="term" value="F:glutamate decarboxylase activity"/>
    <property type="evidence" value="ECO:0007669"/>
    <property type="project" value="TreeGrafter"/>
</dbReference>
<evidence type="ECO:0008006" key="11">
    <source>
        <dbReference type="Google" id="ProtNLM"/>
    </source>
</evidence>
<evidence type="ECO:0000256" key="5">
    <source>
        <dbReference type="ARBA" id="ARBA00022898"/>
    </source>
</evidence>
<dbReference type="GO" id="GO:0009449">
    <property type="term" value="P:gamma-aminobutyric acid biosynthetic process"/>
    <property type="evidence" value="ECO:0007669"/>
    <property type="project" value="TreeGrafter"/>
</dbReference>
<name>A0AAN8R312_9TELE</name>
<evidence type="ECO:0000256" key="3">
    <source>
        <dbReference type="ARBA" id="ARBA00011738"/>
    </source>
</evidence>
<evidence type="ECO:0000256" key="8">
    <source>
        <dbReference type="RuleBase" id="RU000382"/>
    </source>
</evidence>
<gene>
    <name evidence="9" type="ORF">J4Q44_G00187420</name>
</gene>
<keyword evidence="5 7" id="KW-0663">Pyridoxal phosphate</keyword>
<dbReference type="GO" id="GO:0048786">
    <property type="term" value="C:presynaptic active zone"/>
    <property type="evidence" value="ECO:0007669"/>
    <property type="project" value="TreeGrafter"/>
</dbReference>
<dbReference type="EMBL" id="JAGTTL010000016">
    <property type="protein sequence ID" value="KAK6310687.1"/>
    <property type="molecule type" value="Genomic_DNA"/>
</dbReference>
<sequence length="591" mass="66743">MGPQILKKFYSCTIESILTGCITAWYGNCLASDRKALQRVVRTAQYITGAKLPAIQDLYTRRCQRKALKIVKESSHPSHRLFSLLPHGKRYRSAKSSGEDTTKGFFQELVSVLLSYVCKSFRRSSKVLDFHHPHQLREGLEGFSLDLPDQPENLEQLLVDCRDTLKYGVKTGHPRFFNQLSSGLDVIGLAGEWLTSTANTNMFTYEVSPVFILMEEVLLRKMQEIVGWSEEEGDGVFCPGGTMSNLYSVLLARYHFFPEVKTKGMTALPRLILFTSAHSHYSVKKSAAVLGIGSENVVVVKCDDRGKMIPAELESSIITAKDQGCVPFYVNATAGTTVYGAFDPLNAIADICESHGLWLHVDAAWGGGLLMSKRHRVKLQGIERAWSVTWNPHKMMGAPLQCSAILVKKRGLLQDCNQLCAEYLFQTDKHYDTSYDTGDKTIQCGRHVDVFKLWLMWKAKGSEGFESQVNKCLENAEHLFDKIKQRPDFELVFKSKPEHSNVCFWYIPPSLRKMPPGPERNRRLHEVAPKIKAKMMEQGMAMIGYQPLGDKVNFFRCVFSNPATQTEDVDYLLEEIACLGHDICIRIETNL</sequence>
<accession>A0AAN8R312</accession>
<comment type="caution">
    <text evidence="9">The sequence shown here is derived from an EMBL/GenBank/DDBJ whole genome shotgun (WGS) entry which is preliminary data.</text>
</comment>